<reference evidence="9 10" key="1">
    <citation type="submission" date="2014-05" db="EMBL/GenBank/DDBJ databases">
        <title>De novo Genome Sequence of Spirocheata sp.</title>
        <authorList>
            <person name="Shivani Y."/>
            <person name="Subhash Y."/>
            <person name="Tushar L."/>
            <person name="Sasikala C."/>
            <person name="Ramana C.V."/>
        </authorList>
    </citation>
    <scope>NUCLEOTIDE SEQUENCE [LARGE SCALE GENOMIC DNA]</scope>
    <source>
        <strain evidence="9 10">JC230</strain>
    </source>
</reference>
<dbReference type="InterPro" id="IPR051393">
    <property type="entry name" value="ABC_transporter_permease"/>
</dbReference>
<evidence type="ECO:0000256" key="2">
    <source>
        <dbReference type="ARBA" id="ARBA00022448"/>
    </source>
</evidence>
<evidence type="ECO:0000256" key="5">
    <source>
        <dbReference type="ARBA" id="ARBA00022989"/>
    </source>
</evidence>
<feature type="transmembrane region" description="Helical" evidence="7">
    <location>
        <begin position="214"/>
        <end position="235"/>
    </location>
</feature>
<dbReference type="InterPro" id="IPR035906">
    <property type="entry name" value="MetI-like_sf"/>
</dbReference>
<dbReference type="EMBL" id="JNUP01000071">
    <property type="protein sequence ID" value="KGE71027.1"/>
    <property type="molecule type" value="Genomic_DNA"/>
</dbReference>
<dbReference type="SUPFAM" id="SSF161098">
    <property type="entry name" value="MetI-like"/>
    <property type="match status" value="1"/>
</dbReference>
<evidence type="ECO:0000256" key="3">
    <source>
        <dbReference type="ARBA" id="ARBA00022475"/>
    </source>
</evidence>
<dbReference type="GO" id="GO:0055085">
    <property type="term" value="P:transmembrane transport"/>
    <property type="evidence" value="ECO:0007669"/>
    <property type="project" value="InterPro"/>
</dbReference>
<proteinExistence type="inferred from homology"/>
<evidence type="ECO:0000256" key="7">
    <source>
        <dbReference type="RuleBase" id="RU363032"/>
    </source>
</evidence>
<keyword evidence="2 7" id="KW-0813">Transport</keyword>
<evidence type="ECO:0000256" key="4">
    <source>
        <dbReference type="ARBA" id="ARBA00022692"/>
    </source>
</evidence>
<sequence length="315" mass="35309">MRSTHKSMKNPRQTWGWLWYILPALVVYVLFMALPLLNSLRLSLYSGSGFTLNNFVGFDNYRRLFMEPATAQRFWNAFGNTWIFFLIHMVVQNTLGLFFALLLSSRRMGTRVRDIFRTIIFIPTTLAILVTGFLWKLLLNPQWGLINMALDTLGLDSLSQPWLGQSHTALVVVSLVSSWQWVGIPMMIFLAGLQNIPEDLYEAAAIDGASEWTVFWRIKLPLLSPIIGVVSILTFTGNFNAFDVVYAMTGANGPPNYATDILGTYFYRIGIAGQHPVGIPDMGLGAAVASVIFLILFLGVMIMRGFFSDKSEAAQ</sequence>
<keyword evidence="4 7" id="KW-0812">Transmembrane</keyword>
<keyword evidence="10" id="KW-1185">Reference proteome</keyword>
<dbReference type="AlphaFoldDB" id="A0A098QX06"/>
<comment type="subcellular location">
    <subcellularLocation>
        <location evidence="1 7">Cell membrane</location>
        <topology evidence="1 7">Multi-pass membrane protein</topology>
    </subcellularLocation>
</comment>
<feature type="transmembrane region" description="Helical" evidence="7">
    <location>
        <begin position="82"/>
        <end position="103"/>
    </location>
</feature>
<dbReference type="PROSITE" id="PS50928">
    <property type="entry name" value="ABC_TM1"/>
    <property type="match status" value="1"/>
</dbReference>
<protein>
    <submittedName>
        <fullName evidence="9">ABC transporter permease</fullName>
    </submittedName>
</protein>
<evidence type="ECO:0000256" key="6">
    <source>
        <dbReference type="ARBA" id="ARBA00023136"/>
    </source>
</evidence>
<feature type="domain" description="ABC transmembrane type-1" evidence="8">
    <location>
        <begin position="78"/>
        <end position="303"/>
    </location>
</feature>
<keyword evidence="6 7" id="KW-0472">Membrane</keyword>
<evidence type="ECO:0000313" key="9">
    <source>
        <dbReference type="EMBL" id="KGE71027.1"/>
    </source>
</evidence>
<feature type="transmembrane region" description="Helical" evidence="7">
    <location>
        <begin position="115"/>
        <end position="135"/>
    </location>
</feature>
<organism evidence="9 10">
    <name type="scientific">Spirochaeta lutea</name>
    <dbReference type="NCBI Taxonomy" id="1480694"/>
    <lineage>
        <taxon>Bacteria</taxon>
        <taxon>Pseudomonadati</taxon>
        <taxon>Spirochaetota</taxon>
        <taxon>Spirochaetia</taxon>
        <taxon>Spirochaetales</taxon>
        <taxon>Spirochaetaceae</taxon>
        <taxon>Spirochaeta</taxon>
    </lineage>
</organism>
<name>A0A098QX06_9SPIO</name>
<dbReference type="Pfam" id="PF00528">
    <property type="entry name" value="BPD_transp_1"/>
    <property type="match status" value="1"/>
</dbReference>
<feature type="transmembrane region" description="Helical" evidence="7">
    <location>
        <begin position="284"/>
        <end position="307"/>
    </location>
</feature>
<evidence type="ECO:0000259" key="8">
    <source>
        <dbReference type="PROSITE" id="PS50928"/>
    </source>
</evidence>
<evidence type="ECO:0000256" key="1">
    <source>
        <dbReference type="ARBA" id="ARBA00004651"/>
    </source>
</evidence>
<dbReference type="eggNOG" id="COG1175">
    <property type="taxonomic scope" value="Bacteria"/>
</dbReference>
<feature type="transmembrane region" description="Helical" evidence="7">
    <location>
        <begin position="16"/>
        <end position="37"/>
    </location>
</feature>
<accession>A0A098QX06</accession>
<dbReference type="RefSeq" id="WP_052078919.1">
    <property type="nucleotide sequence ID" value="NZ_JNUP01000071.1"/>
</dbReference>
<dbReference type="Gene3D" id="1.10.3720.10">
    <property type="entry name" value="MetI-like"/>
    <property type="match status" value="1"/>
</dbReference>
<comment type="similarity">
    <text evidence="7">Belongs to the binding-protein-dependent transport system permease family.</text>
</comment>
<dbReference type="InterPro" id="IPR000515">
    <property type="entry name" value="MetI-like"/>
</dbReference>
<keyword evidence="5 7" id="KW-1133">Transmembrane helix</keyword>
<dbReference type="Proteomes" id="UP000029692">
    <property type="component" value="Unassembled WGS sequence"/>
</dbReference>
<dbReference type="PANTHER" id="PTHR30193">
    <property type="entry name" value="ABC TRANSPORTER PERMEASE PROTEIN"/>
    <property type="match status" value="1"/>
</dbReference>
<dbReference type="PANTHER" id="PTHR30193:SF37">
    <property type="entry name" value="INNER MEMBRANE ABC TRANSPORTER PERMEASE PROTEIN YCJO"/>
    <property type="match status" value="1"/>
</dbReference>
<dbReference type="STRING" id="1480694.DC28_14005"/>
<feature type="transmembrane region" description="Helical" evidence="7">
    <location>
        <begin position="169"/>
        <end position="193"/>
    </location>
</feature>
<keyword evidence="3" id="KW-1003">Cell membrane</keyword>
<dbReference type="GO" id="GO:0005886">
    <property type="term" value="C:plasma membrane"/>
    <property type="evidence" value="ECO:0007669"/>
    <property type="project" value="UniProtKB-SubCell"/>
</dbReference>
<dbReference type="OrthoDB" id="5174895at2"/>
<dbReference type="CDD" id="cd06261">
    <property type="entry name" value="TM_PBP2"/>
    <property type="match status" value="1"/>
</dbReference>
<evidence type="ECO:0000313" key="10">
    <source>
        <dbReference type="Proteomes" id="UP000029692"/>
    </source>
</evidence>
<gene>
    <name evidence="9" type="ORF">DC28_14005</name>
</gene>
<comment type="caution">
    <text evidence="9">The sequence shown here is derived from an EMBL/GenBank/DDBJ whole genome shotgun (WGS) entry which is preliminary data.</text>
</comment>